<dbReference type="GO" id="GO:0003824">
    <property type="term" value="F:catalytic activity"/>
    <property type="evidence" value="ECO:0007669"/>
    <property type="project" value="InterPro"/>
</dbReference>
<dbReference type="Pfam" id="PF01230">
    <property type="entry name" value="HIT"/>
    <property type="match status" value="1"/>
</dbReference>
<dbReference type="PROSITE" id="PS51084">
    <property type="entry name" value="HIT_2"/>
    <property type="match status" value="1"/>
</dbReference>
<dbReference type="RefSeq" id="WP_021649411.1">
    <property type="nucleotide sequence ID" value="NZ_AVQD01000021.1"/>
</dbReference>
<dbReference type="EMBL" id="AVQD01000021">
    <property type="protein sequence ID" value="KOA37633.1"/>
    <property type="molecule type" value="Genomic_DNA"/>
</dbReference>
<comment type="caution">
    <text evidence="3">The sequence shown here is derived from an EMBL/GenBank/DDBJ whole genome shotgun (WGS) entry which is preliminary data.</text>
</comment>
<organism evidence="3 4">
    <name type="scientific">Bifidobacterium breve MCC 1128</name>
    <dbReference type="NCBI Taxonomy" id="1365965"/>
    <lineage>
        <taxon>Bacteria</taxon>
        <taxon>Bacillati</taxon>
        <taxon>Actinomycetota</taxon>
        <taxon>Actinomycetes</taxon>
        <taxon>Bifidobacteriales</taxon>
        <taxon>Bifidobacteriaceae</taxon>
        <taxon>Bifidobacterium</taxon>
    </lineage>
</organism>
<proteinExistence type="predicted"/>
<name>A0A0L7ARH5_BIFBR</name>
<dbReference type="Proteomes" id="UP000037193">
    <property type="component" value="Unassembled WGS sequence"/>
</dbReference>
<dbReference type="InterPro" id="IPR011146">
    <property type="entry name" value="HIT-like"/>
</dbReference>
<sequence>MQNITPFEAQVYIEIEFANMTHTGNVANNRNVTLFVKDEVCRRQKKNLAPTAMGGELLDAFGIAIAELPASKLVLFKEQSHRGRVIVASKHHVSESVDLPDEERAAFLDDVNHVAKALHEAFHPDKINYGAYGDDGHHLHFHLCPKYRNGFEWKTVFAMNPDRVYLDASQYRELAQAIIQHL</sequence>
<protein>
    <recommendedName>
        <fullName evidence="2">HIT domain-containing protein</fullName>
    </recommendedName>
</protein>
<feature type="short sequence motif" description="Histidine triad motif" evidence="1">
    <location>
        <begin position="138"/>
        <end position="142"/>
    </location>
</feature>
<dbReference type="Gene3D" id="3.30.428.10">
    <property type="entry name" value="HIT-like"/>
    <property type="match status" value="1"/>
</dbReference>
<evidence type="ECO:0000313" key="3">
    <source>
        <dbReference type="EMBL" id="KOA37633.1"/>
    </source>
</evidence>
<gene>
    <name evidence="3" type="ORF">BBM1128_11020</name>
</gene>
<dbReference type="SUPFAM" id="SSF54197">
    <property type="entry name" value="HIT-like"/>
    <property type="match status" value="1"/>
</dbReference>
<dbReference type="AlphaFoldDB" id="A0A0L7ARH5"/>
<evidence type="ECO:0000313" key="4">
    <source>
        <dbReference type="Proteomes" id="UP000037193"/>
    </source>
</evidence>
<dbReference type="InterPro" id="IPR036265">
    <property type="entry name" value="HIT-like_sf"/>
</dbReference>
<accession>A0A0L7ARH5</accession>
<evidence type="ECO:0000259" key="2">
    <source>
        <dbReference type="PROSITE" id="PS51084"/>
    </source>
</evidence>
<dbReference type="PATRIC" id="fig|1365965.3.peg.2226"/>
<feature type="domain" description="HIT" evidence="2">
    <location>
        <begin position="83"/>
        <end position="153"/>
    </location>
</feature>
<reference evidence="3 4" key="1">
    <citation type="journal article" date="2015" name="Int J Genomics">
        <title>Comparative Genomics Revealed Genetic Diversity and Species/Strain-Level Differences in Carbohydrate Metabolism of Three Probiotic Bifidobacterial Species.</title>
        <authorList>
            <person name="Odamaki T."/>
            <person name="Horigome A."/>
            <person name="Sugahara H."/>
            <person name="Hashikura N."/>
            <person name="Minami J."/>
            <person name="Xiao J.Z."/>
            <person name="Abe F."/>
        </authorList>
    </citation>
    <scope>NUCLEOTIDE SEQUENCE [LARGE SCALE GENOMIC DNA]</scope>
    <source>
        <strain evidence="3 4">MCC 1128</strain>
    </source>
</reference>
<evidence type="ECO:0000256" key="1">
    <source>
        <dbReference type="PROSITE-ProRule" id="PRU00464"/>
    </source>
</evidence>